<dbReference type="EMBL" id="JWZT01005736">
    <property type="protein sequence ID" value="KII60250.1"/>
    <property type="molecule type" value="Genomic_DNA"/>
</dbReference>
<keyword evidence="1" id="KW-1133">Transmembrane helix</keyword>
<evidence type="ECO:0000256" key="2">
    <source>
        <dbReference type="SAM" id="SignalP"/>
    </source>
</evidence>
<feature type="chain" id="PRO_5002168447" evidence="2">
    <location>
        <begin position="17"/>
        <end position="287"/>
    </location>
</feature>
<accession>A0A0C2LZS5</accession>
<feature type="signal peptide" evidence="2">
    <location>
        <begin position="1"/>
        <end position="16"/>
    </location>
</feature>
<dbReference type="Proteomes" id="UP000031668">
    <property type="component" value="Unassembled WGS sequence"/>
</dbReference>
<organism evidence="3 4">
    <name type="scientific">Thelohanellus kitauei</name>
    <name type="common">Myxosporean</name>
    <dbReference type="NCBI Taxonomy" id="669202"/>
    <lineage>
        <taxon>Eukaryota</taxon>
        <taxon>Metazoa</taxon>
        <taxon>Cnidaria</taxon>
        <taxon>Myxozoa</taxon>
        <taxon>Myxosporea</taxon>
        <taxon>Bivalvulida</taxon>
        <taxon>Platysporina</taxon>
        <taxon>Myxobolidae</taxon>
        <taxon>Thelohanellus</taxon>
    </lineage>
</organism>
<name>A0A0C2LZS5_THEKT</name>
<keyword evidence="1" id="KW-0472">Membrane</keyword>
<reference evidence="3 4" key="1">
    <citation type="journal article" date="2014" name="Genome Biol. Evol.">
        <title>The genome of the myxosporean Thelohanellus kitauei shows adaptations to nutrient acquisition within its fish host.</title>
        <authorList>
            <person name="Yang Y."/>
            <person name="Xiong J."/>
            <person name="Zhou Z."/>
            <person name="Huo F."/>
            <person name="Miao W."/>
            <person name="Ran C."/>
            <person name="Liu Y."/>
            <person name="Zhang J."/>
            <person name="Feng J."/>
            <person name="Wang M."/>
            <person name="Wang M."/>
            <person name="Wang L."/>
            <person name="Yao B."/>
        </authorList>
    </citation>
    <scope>NUCLEOTIDE SEQUENCE [LARGE SCALE GENOMIC DNA]</scope>
    <source>
        <strain evidence="3">Wuqing</strain>
    </source>
</reference>
<proteinExistence type="predicted"/>
<protein>
    <submittedName>
        <fullName evidence="3">Uncharacterized protein</fullName>
    </submittedName>
</protein>
<dbReference type="AlphaFoldDB" id="A0A0C2LZS5"/>
<feature type="transmembrane region" description="Helical" evidence="1">
    <location>
        <begin position="253"/>
        <end position="271"/>
    </location>
</feature>
<gene>
    <name evidence="3" type="ORF">RF11_09090</name>
</gene>
<keyword evidence="2" id="KW-0732">Signal</keyword>
<keyword evidence="4" id="KW-1185">Reference proteome</keyword>
<comment type="caution">
    <text evidence="3">The sequence shown here is derived from an EMBL/GenBank/DDBJ whole genome shotgun (WGS) entry which is preliminary data.</text>
</comment>
<evidence type="ECO:0000256" key="1">
    <source>
        <dbReference type="SAM" id="Phobius"/>
    </source>
</evidence>
<evidence type="ECO:0000313" key="3">
    <source>
        <dbReference type="EMBL" id="KII60250.1"/>
    </source>
</evidence>
<sequence>MFRFIILLSTILGSNTKSLRRDISKTLYFTSYTNLHNAKLTFQLLGSITLKGASSNHNIETIVTSRIRRFYSNFRGHTLIIELFNIQTKDWAEIRCNCSDFRNHIEIGGCNISLQSISSSTIHHSVIEQRIRLYKKTNYRFILYRLNLTIKTYPQHHIIITIRNASLQFENVTNSCIWNNSAIKDIDTNVNKMDVLYPCKPDGVQTETEIYETYSFTTINTKFTTNMSFSTNTSVSSPTPNIQRTRFWTKRNMWIIFLIFYPNYLIFLGYIRIRLKSKLSKNSQAET</sequence>
<keyword evidence="1" id="KW-0812">Transmembrane</keyword>
<evidence type="ECO:0000313" key="4">
    <source>
        <dbReference type="Proteomes" id="UP000031668"/>
    </source>
</evidence>